<keyword evidence="2" id="KW-1185">Reference proteome</keyword>
<evidence type="ECO:0000313" key="2">
    <source>
        <dbReference type="Proteomes" id="UP000198964"/>
    </source>
</evidence>
<dbReference type="EMBL" id="FONW01000017">
    <property type="protein sequence ID" value="SFF82171.1"/>
    <property type="molecule type" value="Genomic_DNA"/>
</dbReference>
<sequence length="36" mass="4111">MHVVQLVIGMQRKGKCDAESLNEKSILINQIDRIET</sequence>
<protein>
    <submittedName>
        <fullName evidence="1">Uncharacterized protein</fullName>
    </submittedName>
</protein>
<reference evidence="1 2" key="1">
    <citation type="submission" date="2016-10" db="EMBL/GenBank/DDBJ databases">
        <authorList>
            <person name="de Groot N.N."/>
        </authorList>
    </citation>
    <scope>NUCLEOTIDE SEQUENCE [LARGE SCALE GENOMIC DNA]</scope>
    <source>
        <strain evidence="1 2">CGMCC 1.9156</strain>
    </source>
</reference>
<gene>
    <name evidence="1" type="ORF">SAMN05216283_11718</name>
</gene>
<dbReference type="AlphaFoldDB" id="A0A1I2LYR4"/>
<proteinExistence type="predicted"/>
<accession>A0A1I2LYR4</accession>
<dbReference type="STRING" id="655355.SAMN05216283_11718"/>
<name>A0A1I2LYR4_9BACT</name>
<dbReference type="Proteomes" id="UP000198964">
    <property type="component" value="Unassembled WGS sequence"/>
</dbReference>
<organism evidence="1 2">
    <name type="scientific">Sunxiuqinia elliptica</name>
    <dbReference type="NCBI Taxonomy" id="655355"/>
    <lineage>
        <taxon>Bacteria</taxon>
        <taxon>Pseudomonadati</taxon>
        <taxon>Bacteroidota</taxon>
        <taxon>Bacteroidia</taxon>
        <taxon>Marinilabiliales</taxon>
        <taxon>Prolixibacteraceae</taxon>
        <taxon>Sunxiuqinia</taxon>
    </lineage>
</organism>
<evidence type="ECO:0000313" key="1">
    <source>
        <dbReference type="EMBL" id="SFF82171.1"/>
    </source>
</evidence>